<feature type="signal peptide" evidence="2">
    <location>
        <begin position="1"/>
        <end position="24"/>
    </location>
</feature>
<accession>A0A1F7WVU1</accession>
<dbReference type="EMBL" id="MGFH01000076">
    <property type="protein sequence ID" value="OGM06205.1"/>
    <property type="molecule type" value="Genomic_DNA"/>
</dbReference>
<evidence type="ECO:0000256" key="2">
    <source>
        <dbReference type="SAM" id="SignalP"/>
    </source>
</evidence>
<evidence type="ECO:0000256" key="1">
    <source>
        <dbReference type="SAM" id="MobiDB-lite"/>
    </source>
</evidence>
<evidence type="ECO:0000313" key="4">
    <source>
        <dbReference type="Proteomes" id="UP000178735"/>
    </source>
</evidence>
<feature type="compositionally biased region" description="Polar residues" evidence="1">
    <location>
        <begin position="113"/>
        <end position="122"/>
    </location>
</feature>
<organism evidence="3 4">
    <name type="scientific">Candidatus Wallbacteria bacterium GWC2_49_35</name>
    <dbReference type="NCBI Taxonomy" id="1817813"/>
    <lineage>
        <taxon>Bacteria</taxon>
        <taxon>Candidatus Walliibacteriota</taxon>
    </lineage>
</organism>
<feature type="chain" id="PRO_5009533620" description="DUF5667 domain-containing protein" evidence="2">
    <location>
        <begin position="25"/>
        <end position="138"/>
    </location>
</feature>
<feature type="region of interest" description="Disordered" evidence="1">
    <location>
        <begin position="85"/>
        <end position="138"/>
    </location>
</feature>
<dbReference type="AlphaFoldDB" id="A0A1F7WVU1"/>
<evidence type="ECO:0008006" key="5">
    <source>
        <dbReference type="Google" id="ProtNLM"/>
    </source>
</evidence>
<keyword evidence="2" id="KW-0732">Signal</keyword>
<dbReference type="STRING" id="1817813.A2008_10500"/>
<protein>
    <recommendedName>
        <fullName evidence="5">DUF5667 domain-containing protein</fullName>
    </recommendedName>
</protein>
<proteinExistence type="predicted"/>
<evidence type="ECO:0000313" key="3">
    <source>
        <dbReference type="EMBL" id="OGM06205.1"/>
    </source>
</evidence>
<reference evidence="3 4" key="1">
    <citation type="journal article" date="2016" name="Nat. Commun.">
        <title>Thousands of microbial genomes shed light on interconnected biogeochemical processes in an aquifer system.</title>
        <authorList>
            <person name="Anantharaman K."/>
            <person name="Brown C.T."/>
            <person name="Hug L.A."/>
            <person name="Sharon I."/>
            <person name="Castelle C.J."/>
            <person name="Probst A.J."/>
            <person name="Thomas B.C."/>
            <person name="Singh A."/>
            <person name="Wilkins M.J."/>
            <person name="Karaoz U."/>
            <person name="Brodie E.L."/>
            <person name="Williams K.H."/>
            <person name="Hubbard S.S."/>
            <person name="Banfield J.F."/>
        </authorList>
    </citation>
    <scope>NUCLEOTIDE SEQUENCE [LARGE SCALE GENOMIC DNA]</scope>
</reference>
<comment type="caution">
    <text evidence="3">The sequence shown here is derived from an EMBL/GenBank/DDBJ whole genome shotgun (WGS) entry which is preliminary data.</text>
</comment>
<gene>
    <name evidence="3" type="ORF">A2008_10500</name>
</gene>
<sequence>MMRSKLMLTVVVFSILFGFTAAFAQTTATVTADQVKAALDKFTAARTEYQTLVRSGAEKAIIEAAYTKFTTAQAEYQQLNKAAGNCLTPGSGKQTNKNGNGQGNGLKKRDGSCGQSGTQTGASGAGKMQGKGKGRSGR</sequence>
<name>A0A1F7WVU1_9BACT</name>
<dbReference type="Proteomes" id="UP000178735">
    <property type="component" value="Unassembled WGS sequence"/>
</dbReference>
<feature type="compositionally biased region" description="Low complexity" evidence="1">
    <location>
        <begin position="90"/>
        <end position="99"/>
    </location>
</feature>